<feature type="domain" description="EthD" evidence="1">
    <location>
        <begin position="18"/>
        <end position="91"/>
    </location>
</feature>
<dbReference type="GO" id="GO:0016491">
    <property type="term" value="F:oxidoreductase activity"/>
    <property type="evidence" value="ECO:0007669"/>
    <property type="project" value="InterPro"/>
</dbReference>
<dbReference type="EMBL" id="LR130779">
    <property type="protein sequence ID" value="VDN63521.1"/>
    <property type="molecule type" value="Genomic_DNA"/>
</dbReference>
<evidence type="ECO:0000313" key="2">
    <source>
        <dbReference type="EMBL" id="VDN63521.1"/>
    </source>
</evidence>
<dbReference type="OrthoDB" id="5343971at2"/>
<protein>
    <submittedName>
        <fullName evidence="2">Ethyl tert-butyl ether degradation protein EthD</fullName>
    </submittedName>
</protein>
<dbReference type="AlphaFoldDB" id="A0A653B4D0"/>
<organism evidence="2">
    <name type="scientific">Ectopseudomonas oleovorans</name>
    <name type="common">Pseudomonas oleovorans</name>
    <dbReference type="NCBI Taxonomy" id="301"/>
    <lineage>
        <taxon>Bacteria</taxon>
        <taxon>Pseudomonadati</taxon>
        <taxon>Pseudomonadota</taxon>
        <taxon>Gammaproteobacteria</taxon>
        <taxon>Pseudomonadales</taxon>
        <taxon>Pseudomonadaceae</taxon>
        <taxon>Ectopseudomonas</taxon>
    </lineage>
</organism>
<dbReference type="InterPro" id="IPR009799">
    <property type="entry name" value="EthD_dom"/>
</dbReference>
<dbReference type="NCBIfam" id="TIGR02118">
    <property type="entry name" value="EthD family reductase"/>
    <property type="match status" value="1"/>
</dbReference>
<gene>
    <name evidence="2" type="ORF">POT9AD_2546</name>
</gene>
<dbReference type="InterPro" id="IPR011008">
    <property type="entry name" value="Dimeric_a/b-barrel"/>
</dbReference>
<dbReference type="Pfam" id="PF07110">
    <property type="entry name" value="EthD"/>
    <property type="match status" value="1"/>
</dbReference>
<dbReference type="SUPFAM" id="SSF54909">
    <property type="entry name" value="Dimeric alpha+beta barrel"/>
    <property type="match status" value="1"/>
</dbReference>
<proteinExistence type="predicted"/>
<dbReference type="PANTHER" id="PTHR40260:SF2">
    <property type="entry name" value="BLR8190 PROTEIN"/>
    <property type="match status" value="1"/>
</dbReference>
<evidence type="ECO:0000259" key="1">
    <source>
        <dbReference type="Pfam" id="PF07110"/>
    </source>
</evidence>
<reference evidence="2" key="1">
    <citation type="submission" date="2018-11" db="EMBL/GenBank/DDBJ databases">
        <authorList>
            <consortium name="Genoscope - CEA"/>
            <person name="William W."/>
        </authorList>
    </citation>
    <scope>NUCLEOTIDE SEQUENCE [LARGE SCALE GENOMIC DNA]</scope>
    <source>
        <strain evidence="2">T9AD</strain>
    </source>
</reference>
<name>A0A653B4D0_ECTOL</name>
<dbReference type="PANTHER" id="PTHR40260">
    <property type="entry name" value="BLR8190 PROTEIN"/>
    <property type="match status" value="1"/>
</dbReference>
<accession>A0A653B4D0</accession>
<dbReference type="Gene3D" id="3.30.70.100">
    <property type="match status" value="1"/>
</dbReference>
<sequence>MIKVSVMYPYKPGARFDHAYYRDTHMPLVKARMGDACLFYTVDKGVAGGSPDEPPAYVGMCHVYADSVEAFQAGFAPHAQEILADIANYTDLVPVMQISEVVVGQS</sequence>